<proteinExistence type="predicted"/>
<dbReference type="InterPro" id="IPR036612">
    <property type="entry name" value="KH_dom_type_1_sf"/>
</dbReference>
<name>A0A1R3G9A4_COCAP</name>
<dbReference type="Proteomes" id="UP000188268">
    <property type="component" value="Unassembled WGS sequence"/>
</dbReference>
<keyword evidence="1" id="KW-0694">RNA-binding</keyword>
<organism evidence="4 5">
    <name type="scientific">Corchorus capsularis</name>
    <name type="common">Jute</name>
    <dbReference type="NCBI Taxonomy" id="210143"/>
    <lineage>
        <taxon>Eukaryota</taxon>
        <taxon>Viridiplantae</taxon>
        <taxon>Streptophyta</taxon>
        <taxon>Embryophyta</taxon>
        <taxon>Tracheophyta</taxon>
        <taxon>Spermatophyta</taxon>
        <taxon>Magnoliopsida</taxon>
        <taxon>eudicotyledons</taxon>
        <taxon>Gunneridae</taxon>
        <taxon>Pentapetalae</taxon>
        <taxon>rosids</taxon>
        <taxon>malvids</taxon>
        <taxon>Malvales</taxon>
        <taxon>Malvaceae</taxon>
        <taxon>Grewioideae</taxon>
        <taxon>Apeibeae</taxon>
        <taxon>Corchorus</taxon>
    </lineage>
</organism>
<evidence type="ECO:0000256" key="1">
    <source>
        <dbReference type="PROSITE-ProRule" id="PRU00117"/>
    </source>
</evidence>
<dbReference type="STRING" id="210143.A0A1R3G9A4"/>
<sequence length="270" mass="29770">MEQAHQGRNPPPKTEAQSWLYNLVKLMWKSVSMICLILLFLSCIMLCAVPALCNRRDDASAKEFSLCLVCPVGNIGGLIGIDGGIIKQIRQESGTSIKVDSYGAKGHDCIMLYSYLQRSFSKTHLLPSMLFCACNRNAVKKLKENQITGALDVACNALLQIISRLRANLYERDGAPAIFLPVLPYIPMSLDMSDGSKYGNKDGQPSIMETQISQQDTTLVIHLQVTVMELIVLHFFSVAGYCTSSDCLMFVFSEWSHICGSRGGRSSGWG</sequence>
<keyword evidence="2" id="KW-0812">Transmembrane</keyword>
<dbReference type="EMBL" id="AWWV01014895">
    <property type="protein sequence ID" value="OMO54672.1"/>
    <property type="molecule type" value="Genomic_DNA"/>
</dbReference>
<keyword evidence="2" id="KW-1133">Transmembrane helix</keyword>
<feature type="domain" description="K Homology" evidence="3">
    <location>
        <begin position="68"/>
        <end position="101"/>
    </location>
</feature>
<dbReference type="InterPro" id="IPR004088">
    <property type="entry name" value="KH_dom_type_1"/>
</dbReference>
<accession>A0A1R3G9A4</accession>
<protein>
    <recommendedName>
        <fullName evidence="3">K Homology domain-containing protein</fullName>
    </recommendedName>
</protein>
<evidence type="ECO:0000313" key="4">
    <source>
        <dbReference type="EMBL" id="OMO54672.1"/>
    </source>
</evidence>
<reference evidence="4 5" key="1">
    <citation type="submission" date="2013-09" db="EMBL/GenBank/DDBJ databases">
        <title>Corchorus capsularis genome sequencing.</title>
        <authorList>
            <person name="Alam M."/>
            <person name="Haque M.S."/>
            <person name="Islam M.S."/>
            <person name="Emdad E.M."/>
            <person name="Islam M.M."/>
            <person name="Ahmed B."/>
            <person name="Halim A."/>
            <person name="Hossen Q.M.M."/>
            <person name="Hossain M.Z."/>
            <person name="Ahmed R."/>
            <person name="Khan M.M."/>
            <person name="Islam R."/>
            <person name="Rashid M.M."/>
            <person name="Khan S.A."/>
            <person name="Rahman M.S."/>
            <person name="Alam M."/>
        </authorList>
    </citation>
    <scope>NUCLEOTIDE SEQUENCE [LARGE SCALE GENOMIC DNA]</scope>
    <source>
        <strain evidence="5">cv. CVL-1</strain>
        <tissue evidence="4">Whole seedling</tissue>
    </source>
</reference>
<evidence type="ECO:0000256" key="2">
    <source>
        <dbReference type="SAM" id="Phobius"/>
    </source>
</evidence>
<evidence type="ECO:0000259" key="3">
    <source>
        <dbReference type="Pfam" id="PF00013"/>
    </source>
</evidence>
<gene>
    <name evidence="4" type="ORF">CCACVL1_27678</name>
</gene>
<dbReference type="PROSITE" id="PS50084">
    <property type="entry name" value="KH_TYPE_1"/>
    <property type="match status" value="1"/>
</dbReference>
<dbReference type="AlphaFoldDB" id="A0A1R3G9A4"/>
<keyword evidence="2" id="KW-0472">Membrane</keyword>
<dbReference type="GO" id="GO:0003723">
    <property type="term" value="F:RNA binding"/>
    <property type="evidence" value="ECO:0007669"/>
    <property type="project" value="UniProtKB-UniRule"/>
</dbReference>
<comment type="caution">
    <text evidence="4">The sequence shown here is derived from an EMBL/GenBank/DDBJ whole genome shotgun (WGS) entry which is preliminary data.</text>
</comment>
<feature type="transmembrane region" description="Helical" evidence="2">
    <location>
        <begin position="31"/>
        <end position="53"/>
    </location>
</feature>
<evidence type="ECO:0000313" key="5">
    <source>
        <dbReference type="Proteomes" id="UP000188268"/>
    </source>
</evidence>
<keyword evidence="5" id="KW-1185">Reference proteome</keyword>
<dbReference type="SUPFAM" id="SSF54791">
    <property type="entry name" value="Eukaryotic type KH-domain (KH-domain type I)"/>
    <property type="match status" value="1"/>
</dbReference>
<dbReference type="Pfam" id="PF00013">
    <property type="entry name" value="KH_1"/>
    <property type="match status" value="1"/>
</dbReference>
<dbReference type="Gramene" id="OMO54672">
    <property type="protein sequence ID" value="OMO54672"/>
    <property type="gene ID" value="CCACVL1_27678"/>
</dbReference>
<dbReference type="OrthoDB" id="1937934at2759"/>
<dbReference type="Gene3D" id="3.30.1370.10">
    <property type="entry name" value="K Homology domain, type 1"/>
    <property type="match status" value="1"/>
</dbReference>